<dbReference type="Gene3D" id="3.40.50.12370">
    <property type="match status" value="1"/>
</dbReference>
<evidence type="ECO:0000313" key="4">
    <source>
        <dbReference type="Proteomes" id="UP000593737"/>
    </source>
</evidence>
<dbReference type="KEGG" id="nkf:Nkreftii_000283"/>
<comment type="similarity">
    <text evidence="1">Belongs to the universal stress protein A family.</text>
</comment>
<dbReference type="PRINTS" id="PR01438">
    <property type="entry name" value="UNVRSLSTRESS"/>
</dbReference>
<evidence type="ECO:0000313" key="3">
    <source>
        <dbReference type="EMBL" id="QPD02509.1"/>
    </source>
</evidence>
<sequence>MKAVIGVDGSKYSEWALGWLGEMPFRMAPRVTAIHAMDLQSVRASFIVQPVVSGYEPDEGEAIHIVESRAKQVEAETKRRLVKLGLKGSVRVVQDKIAQALIEQAGQKGLIVVGSRGLGAIDRFMLGSVSTTVTLYASCPVLIVKEPPQPLRRMLVATDGSPSSKKALQFLVKQLAVNPKIKPLVILLVHVMPFLRYTMVKEAGEQLLAQEAAKLEKVGYRVRQFPCVGPAAEEIMKVVNREQPDLIVTGAKGQSAVTRFLQGSVSMKLVQQSACSVLVVR</sequence>
<dbReference type="CDD" id="cd00293">
    <property type="entry name" value="USP-like"/>
    <property type="match status" value="1"/>
</dbReference>
<feature type="domain" description="UspA" evidence="2">
    <location>
        <begin position="152"/>
        <end position="281"/>
    </location>
</feature>
<evidence type="ECO:0000256" key="1">
    <source>
        <dbReference type="ARBA" id="ARBA00008791"/>
    </source>
</evidence>
<protein>
    <recommendedName>
        <fullName evidence="2">UspA domain-containing protein</fullName>
    </recommendedName>
</protein>
<evidence type="ECO:0000259" key="2">
    <source>
        <dbReference type="Pfam" id="PF00582"/>
    </source>
</evidence>
<dbReference type="SUPFAM" id="SSF52402">
    <property type="entry name" value="Adenine nucleotide alpha hydrolases-like"/>
    <property type="match status" value="2"/>
</dbReference>
<dbReference type="EMBL" id="CP047423">
    <property type="protein sequence ID" value="QPD02509.1"/>
    <property type="molecule type" value="Genomic_DNA"/>
</dbReference>
<proteinExistence type="inferred from homology"/>
<dbReference type="CDD" id="cd23659">
    <property type="entry name" value="USP_At3g01520-like"/>
    <property type="match status" value="1"/>
</dbReference>
<dbReference type="AlphaFoldDB" id="A0A7S8FAG8"/>
<gene>
    <name evidence="3" type="ORF">Nkreftii_000283</name>
</gene>
<dbReference type="InterPro" id="IPR006016">
    <property type="entry name" value="UspA"/>
</dbReference>
<dbReference type="InterPro" id="IPR006015">
    <property type="entry name" value="Universal_stress_UspA"/>
</dbReference>
<organism evidence="3 4">
    <name type="scientific">Candidatus Nitrospira kreftii</name>
    <dbReference type="NCBI Taxonomy" id="2652173"/>
    <lineage>
        <taxon>Bacteria</taxon>
        <taxon>Pseudomonadati</taxon>
        <taxon>Nitrospirota</taxon>
        <taxon>Nitrospiria</taxon>
        <taxon>Nitrospirales</taxon>
        <taxon>Nitrospiraceae</taxon>
        <taxon>Nitrospira</taxon>
    </lineage>
</organism>
<dbReference type="PANTHER" id="PTHR46268:SF6">
    <property type="entry name" value="UNIVERSAL STRESS PROTEIN UP12"/>
    <property type="match status" value="1"/>
</dbReference>
<dbReference type="PANTHER" id="PTHR46268">
    <property type="entry name" value="STRESS RESPONSE PROTEIN NHAX"/>
    <property type="match status" value="1"/>
</dbReference>
<name>A0A7S8FAG8_9BACT</name>
<dbReference type="Pfam" id="PF00582">
    <property type="entry name" value="Usp"/>
    <property type="match status" value="2"/>
</dbReference>
<feature type="domain" description="UspA" evidence="2">
    <location>
        <begin position="2"/>
        <end position="145"/>
    </location>
</feature>
<accession>A0A7S8FAG8</accession>
<reference evidence="3 4" key="1">
    <citation type="journal article" date="2020" name="ISME J.">
        <title>Enrichment and physiological characterization of a novel comammox Nitrospira indicates ammonium inhibition of complete nitrification.</title>
        <authorList>
            <person name="Sakoula D."/>
            <person name="Koch H."/>
            <person name="Frank J."/>
            <person name="Jetten M.S.M."/>
            <person name="van Kessel M.A.H.J."/>
            <person name="Lucker S."/>
        </authorList>
    </citation>
    <scope>NUCLEOTIDE SEQUENCE [LARGE SCALE GENOMIC DNA]</scope>
    <source>
        <strain evidence="3">Comreactor17</strain>
    </source>
</reference>
<dbReference type="Proteomes" id="UP000593737">
    <property type="component" value="Chromosome"/>
</dbReference>